<dbReference type="RefSeq" id="WP_133359586.1">
    <property type="nucleotide sequence ID" value="NZ_SMUV01000063.1"/>
</dbReference>
<evidence type="ECO:0000259" key="2">
    <source>
        <dbReference type="Pfam" id="PF09834"/>
    </source>
</evidence>
<feature type="transmembrane region" description="Helical" evidence="1">
    <location>
        <begin position="12"/>
        <end position="29"/>
    </location>
</feature>
<dbReference type="EMBL" id="SMUV01000063">
    <property type="protein sequence ID" value="TDK48756.1"/>
    <property type="molecule type" value="Genomic_DNA"/>
</dbReference>
<dbReference type="Proteomes" id="UP000295301">
    <property type="component" value="Unassembled WGS sequence"/>
</dbReference>
<sequence>METRKRSLIKAVIWNLIGLAMMAAVGLAATGSVAVGGTVAVINTALGLVLYLVYERVWANIGWGRHV</sequence>
<proteinExistence type="predicted"/>
<keyword evidence="1" id="KW-0472">Membrane</keyword>
<keyword evidence="1" id="KW-1133">Transmembrane helix</keyword>
<keyword evidence="4" id="KW-1185">Reference proteome</keyword>
<gene>
    <name evidence="3" type="ORF">E1832_09910</name>
</gene>
<feature type="domain" description="DUF2061" evidence="2">
    <location>
        <begin position="8"/>
        <end position="59"/>
    </location>
</feature>
<protein>
    <submittedName>
        <fullName evidence="3">DUF2061 domain-containing protein</fullName>
    </submittedName>
</protein>
<reference evidence="3 4" key="1">
    <citation type="submission" date="2019-03" db="EMBL/GenBank/DDBJ databases">
        <title>Ruegeria lutea sp. nov., a novel strain, isolated from marine sediment, the Masan Bay, South Korea.</title>
        <authorList>
            <person name="Kim J."/>
            <person name="Kim D.-Y."/>
            <person name="Lee S.-S."/>
        </authorList>
    </citation>
    <scope>NUCLEOTIDE SEQUENCE [LARGE SCALE GENOMIC DNA]</scope>
    <source>
        <strain evidence="3 4">318-1</strain>
    </source>
</reference>
<organism evidence="3 4">
    <name type="scientific">Antarcticimicrobium luteum</name>
    <dbReference type="NCBI Taxonomy" id="2547397"/>
    <lineage>
        <taxon>Bacteria</taxon>
        <taxon>Pseudomonadati</taxon>
        <taxon>Pseudomonadota</taxon>
        <taxon>Alphaproteobacteria</taxon>
        <taxon>Rhodobacterales</taxon>
        <taxon>Paracoccaceae</taxon>
        <taxon>Antarcticimicrobium</taxon>
    </lineage>
</organism>
<keyword evidence="1" id="KW-0812">Transmembrane</keyword>
<comment type="caution">
    <text evidence="3">The sequence shown here is derived from an EMBL/GenBank/DDBJ whole genome shotgun (WGS) entry which is preliminary data.</text>
</comment>
<dbReference type="AlphaFoldDB" id="A0A4R5VAU4"/>
<evidence type="ECO:0000313" key="4">
    <source>
        <dbReference type="Proteomes" id="UP000295301"/>
    </source>
</evidence>
<dbReference type="InterPro" id="IPR018638">
    <property type="entry name" value="DUF2061_membrane"/>
</dbReference>
<dbReference type="Pfam" id="PF09834">
    <property type="entry name" value="DUF2061"/>
    <property type="match status" value="1"/>
</dbReference>
<name>A0A4R5VAU4_9RHOB</name>
<accession>A0A4R5VAU4</accession>
<evidence type="ECO:0000313" key="3">
    <source>
        <dbReference type="EMBL" id="TDK48756.1"/>
    </source>
</evidence>
<feature type="transmembrane region" description="Helical" evidence="1">
    <location>
        <begin position="35"/>
        <end position="54"/>
    </location>
</feature>
<evidence type="ECO:0000256" key="1">
    <source>
        <dbReference type="SAM" id="Phobius"/>
    </source>
</evidence>